<proteinExistence type="predicted"/>
<dbReference type="Proteomes" id="UP000011599">
    <property type="component" value="Unassembled WGS sequence"/>
</dbReference>
<dbReference type="OrthoDB" id="6744at2157"/>
<sequence length="161" mass="17813">MTARTRFSRRTVLTFAGVTGAVALAGCGGPGDEDDDTNDEDVDDDVDVEEWEGVEEFRFEGRTQAWTGVEPDLIDGEENPTLTLIDGQEYDFTWVNADGVTHNLEIRDGDDEIIDDYVSDDVSDEGDETTLEGVVASEEMDVYICQYHESTQVGDINVETE</sequence>
<protein>
    <submittedName>
        <fullName evidence="1">PKD domain-containing protein</fullName>
    </submittedName>
</protein>
<dbReference type="EMBL" id="AOHW01000007">
    <property type="protein sequence ID" value="ELY45460.1"/>
    <property type="molecule type" value="Genomic_DNA"/>
</dbReference>
<accession>L9W7K1</accession>
<evidence type="ECO:0000313" key="2">
    <source>
        <dbReference type="Proteomes" id="UP000011599"/>
    </source>
</evidence>
<name>L9W7K1_9EURY</name>
<dbReference type="InterPro" id="IPR008972">
    <property type="entry name" value="Cupredoxin"/>
</dbReference>
<dbReference type="AlphaFoldDB" id="L9W7K1"/>
<organism evidence="1 2">
    <name type="scientific">Natronorubrum tibetense GA33</name>
    <dbReference type="NCBI Taxonomy" id="1114856"/>
    <lineage>
        <taxon>Archaea</taxon>
        <taxon>Methanobacteriati</taxon>
        <taxon>Methanobacteriota</taxon>
        <taxon>Stenosarchaea group</taxon>
        <taxon>Halobacteria</taxon>
        <taxon>Halobacteriales</taxon>
        <taxon>Natrialbaceae</taxon>
        <taxon>Natronorubrum</taxon>
    </lineage>
</organism>
<gene>
    <name evidence="1" type="ORF">C496_03528</name>
</gene>
<keyword evidence="2" id="KW-1185">Reference proteome</keyword>
<dbReference type="PATRIC" id="fig|1114856.3.peg.727"/>
<dbReference type="STRING" id="1114856.GCA_000383975_03516"/>
<comment type="caution">
    <text evidence="1">The sequence shown here is derived from an EMBL/GenBank/DDBJ whole genome shotgun (WGS) entry which is preliminary data.</text>
</comment>
<evidence type="ECO:0000313" key="1">
    <source>
        <dbReference type="EMBL" id="ELY45460.1"/>
    </source>
</evidence>
<dbReference type="RefSeq" id="WP_006088426.1">
    <property type="nucleotide sequence ID" value="NZ_AOHW01000007.1"/>
</dbReference>
<dbReference type="PROSITE" id="PS51257">
    <property type="entry name" value="PROKAR_LIPOPROTEIN"/>
    <property type="match status" value="1"/>
</dbReference>
<dbReference type="Gene3D" id="2.60.40.420">
    <property type="entry name" value="Cupredoxins - blue copper proteins"/>
    <property type="match status" value="1"/>
</dbReference>
<reference evidence="1 2" key="1">
    <citation type="journal article" date="2014" name="PLoS Genet.">
        <title>Phylogenetically driven sequencing of extremely halophilic archaea reveals strategies for static and dynamic osmo-response.</title>
        <authorList>
            <person name="Becker E.A."/>
            <person name="Seitzer P.M."/>
            <person name="Tritt A."/>
            <person name="Larsen D."/>
            <person name="Krusor M."/>
            <person name="Yao A.I."/>
            <person name="Wu D."/>
            <person name="Madern D."/>
            <person name="Eisen J.A."/>
            <person name="Darling A.E."/>
            <person name="Facciotti M.T."/>
        </authorList>
    </citation>
    <scope>NUCLEOTIDE SEQUENCE [LARGE SCALE GENOMIC DNA]</scope>
    <source>
        <strain evidence="1 2">GA33</strain>
    </source>
</reference>
<dbReference type="eggNOG" id="arCOG10367">
    <property type="taxonomic scope" value="Archaea"/>
</dbReference>